<evidence type="ECO:0000256" key="7">
    <source>
        <dbReference type="ARBA" id="ARBA00022915"/>
    </source>
</evidence>
<sequence length="300" mass="30914">MTLDLTGLAVALATPFTAAGEVDLPAFRKLVRHLVGGGVDTLIPLGTTGEASTLLDAERDALIGACLEESKGRPVVVGTGSNATRQAAAFTRRAQELGAAGALVVTPYYNKPNADGLVAHYAAIAEAAPGLPLIAYNVPGRTGLNVTPPVLMRLWENPQVVAVKESSGNLAQIAEIARSLPPGKTLLCGDDNLALAAIAVGATGLVSVLGNVLPRETAGMVAAARRGNTLEALQLHQQLMPLMDALFLESNPIPLKAALKLLGLGEEILRLPLMPASAATRTRVAEALCLSTDGTFPGVM</sequence>
<dbReference type="SUPFAM" id="SSF51569">
    <property type="entry name" value="Aldolase"/>
    <property type="match status" value="1"/>
</dbReference>
<comment type="caution">
    <text evidence="12">Was originally thought to be a dihydrodipicolinate synthase (DHDPS), catalyzing the condensation of (S)-aspartate-beta-semialdehyde [(S)-ASA] and pyruvate to dihydrodipicolinate (DHDP). However, it was shown in E.coli that the product of the enzymatic reaction is not dihydrodipicolinate but in fact (4S)-4-hydroxy-2,3,4,5-tetrahydro-(2S)-dipicolinic acid (HTPA), and that the consecutive dehydration reaction leading to DHDP is not spontaneous but catalyzed by DapB.</text>
</comment>
<evidence type="ECO:0000256" key="2">
    <source>
        <dbReference type="ARBA" id="ARBA00005120"/>
    </source>
</evidence>
<dbReference type="Pfam" id="PF00701">
    <property type="entry name" value="DHDPS"/>
    <property type="match status" value="1"/>
</dbReference>
<dbReference type="InterPro" id="IPR002220">
    <property type="entry name" value="DapA-like"/>
</dbReference>
<dbReference type="InterPro" id="IPR013785">
    <property type="entry name" value="Aldolase_TIM"/>
</dbReference>
<evidence type="ECO:0000256" key="9">
    <source>
        <dbReference type="ARBA" id="ARBA00023239"/>
    </source>
</evidence>
<dbReference type="PANTHER" id="PTHR12128">
    <property type="entry name" value="DIHYDRODIPICOLINATE SYNTHASE"/>
    <property type="match status" value="1"/>
</dbReference>
<comment type="subunit">
    <text evidence="12">Homotetramer; dimer of dimers.</text>
</comment>
<keyword evidence="9 12" id="KW-0456">Lyase</keyword>
<protein>
    <recommendedName>
        <fullName evidence="4 12">4-hydroxy-tetrahydrodipicolinate synthase</fullName>
        <shortName evidence="12">HTPA synthase</shortName>
        <ecNumber evidence="4 12">4.3.3.7</ecNumber>
    </recommendedName>
</protein>
<name>A0A9D7XMA5_9BACT</name>
<dbReference type="EC" id="4.3.3.7" evidence="4 12"/>
<accession>A0A9D7XMA5</accession>
<dbReference type="SMART" id="SM01130">
    <property type="entry name" value="DHDPS"/>
    <property type="match status" value="1"/>
</dbReference>
<comment type="pathway">
    <text evidence="2 12">Amino-acid biosynthesis; L-lysine biosynthesis via DAP pathway; (S)-tetrahydrodipicolinate from L-aspartate: step 3/4.</text>
</comment>
<dbReference type="Gene3D" id="3.20.20.70">
    <property type="entry name" value="Aldolase class I"/>
    <property type="match status" value="1"/>
</dbReference>
<dbReference type="GO" id="GO:0005737">
    <property type="term" value="C:cytoplasm"/>
    <property type="evidence" value="ECO:0007669"/>
    <property type="project" value="UniProtKB-SubCell"/>
</dbReference>
<feature type="binding site" evidence="12 15">
    <location>
        <position position="48"/>
    </location>
    <ligand>
        <name>pyruvate</name>
        <dbReference type="ChEBI" id="CHEBI:15361"/>
    </ligand>
</feature>
<evidence type="ECO:0000256" key="10">
    <source>
        <dbReference type="ARBA" id="ARBA00023270"/>
    </source>
</evidence>
<dbReference type="Proteomes" id="UP000886657">
    <property type="component" value="Unassembled WGS sequence"/>
</dbReference>
<evidence type="ECO:0000256" key="5">
    <source>
        <dbReference type="ARBA" id="ARBA00022490"/>
    </source>
</evidence>
<dbReference type="GO" id="GO:0008840">
    <property type="term" value="F:4-hydroxy-tetrahydrodipicolinate synthase activity"/>
    <property type="evidence" value="ECO:0007669"/>
    <property type="project" value="UniProtKB-UniRule"/>
</dbReference>
<proteinExistence type="inferred from homology"/>
<organism evidence="16 17">
    <name type="scientific">Candidatus Geothrix skivensis</name>
    <dbReference type="NCBI Taxonomy" id="2954439"/>
    <lineage>
        <taxon>Bacteria</taxon>
        <taxon>Pseudomonadati</taxon>
        <taxon>Acidobacteriota</taxon>
        <taxon>Holophagae</taxon>
        <taxon>Holophagales</taxon>
        <taxon>Holophagaceae</taxon>
        <taxon>Geothrix</taxon>
    </lineage>
</organism>
<feature type="active site" description="Schiff-base intermediate with substrate" evidence="12 14">
    <location>
        <position position="164"/>
    </location>
</feature>
<dbReference type="AlphaFoldDB" id="A0A9D7XMA5"/>
<evidence type="ECO:0000256" key="11">
    <source>
        <dbReference type="ARBA" id="ARBA00047836"/>
    </source>
</evidence>
<dbReference type="PROSITE" id="PS00666">
    <property type="entry name" value="DHDPS_2"/>
    <property type="match status" value="1"/>
</dbReference>
<dbReference type="CDD" id="cd00950">
    <property type="entry name" value="DHDPS"/>
    <property type="match status" value="1"/>
</dbReference>
<evidence type="ECO:0000256" key="12">
    <source>
        <dbReference type="HAMAP-Rule" id="MF_00418"/>
    </source>
</evidence>
<evidence type="ECO:0000256" key="3">
    <source>
        <dbReference type="ARBA" id="ARBA00007592"/>
    </source>
</evidence>
<dbReference type="HAMAP" id="MF_00418">
    <property type="entry name" value="DapA"/>
    <property type="match status" value="1"/>
</dbReference>
<dbReference type="PANTHER" id="PTHR12128:SF66">
    <property type="entry name" value="4-HYDROXY-2-OXOGLUTARATE ALDOLASE, MITOCHONDRIAL"/>
    <property type="match status" value="1"/>
</dbReference>
<comment type="caution">
    <text evidence="16">The sequence shown here is derived from an EMBL/GenBank/DDBJ whole genome shotgun (WGS) entry which is preliminary data.</text>
</comment>
<dbReference type="InterPro" id="IPR005263">
    <property type="entry name" value="DapA"/>
</dbReference>
<comment type="similarity">
    <text evidence="3 12 13">Belongs to the DapA family.</text>
</comment>
<dbReference type="NCBIfam" id="TIGR00674">
    <property type="entry name" value="dapA"/>
    <property type="match status" value="1"/>
</dbReference>
<keyword evidence="7 12" id="KW-0220">Diaminopimelate biosynthesis</keyword>
<feature type="binding site" evidence="12 15">
    <location>
        <position position="206"/>
    </location>
    <ligand>
        <name>pyruvate</name>
        <dbReference type="ChEBI" id="CHEBI:15361"/>
    </ligand>
</feature>
<gene>
    <name evidence="12" type="primary">dapA</name>
    <name evidence="16" type="ORF">IPP58_13005</name>
</gene>
<evidence type="ECO:0000313" key="16">
    <source>
        <dbReference type="EMBL" id="MBK9797389.1"/>
    </source>
</evidence>
<evidence type="ECO:0000256" key="6">
    <source>
        <dbReference type="ARBA" id="ARBA00022605"/>
    </source>
</evidence>
<dbReference type="GO" id="GO:0009089">
    <property type="term" value="P:lysine biosynthetic process via diaminopimelate"/>
    <property type="evidence" value="ECO:0007669"/>
    <property type="project" value="UniProtKB-UniRule"/>
</dbReference>
<feature type="site" description="Part of a proton relay during catalysis" evidence="12">
    <location>
        <position position="47"/>
    </location>
</feature>
<evidence type="ECO:0000256" key="15">
    <source>
        <dbReference type="PIRSR" id="PIRSR001365-2"/>
    </source>
</evidence>
<keyword evidence="10 12" id="KW-0704">Schiff base</keyword>
<reference evidence="16" key="1">
    <citation type="submission" date="2020-10" db="EMBL/GenBank/DDBJ databases">
        <title>Connecting structure to function with the recovery of over 1000 high-quality activated sludge metagenome-assembled genomes encoding full-length rRNA genes using long-read sequencing.</title>
        <authorList>
            <person name="Singleton C.M."/>
            <person name="Petriglieri F."/>
            <person name="Kristensen J.M."/>
            <person name="Kirkegaard R.H."/>
            <person name="Michaelsen T.Y."/>
            <person name="Andersen M.H."/>
            <person name="Karst S.M."/>
            <person name="Dueholm M.S."/>
            <person name="Nielsen P.H."/>
            <person name="Albertsen M."/>
        </authorList>
    </citation>
    <scope>NUCLEOTIDE SEQUENCE</scope>
    <source>
        <strain evidence="16">Skiv_18-Q3-R9-52_MAXAC.067</strain>
    </source>
</reference>
<evidence type="ECO:0000256" key="13">
    <source>
        <dbReference type="PIRNR" id="PIRNR001365"/>
    </source>
</evidence>
<evidence type="ECO:0000313" key="17">
    <source>
        <dbReference type="Proteomes" id="UP000886657"/>
    </source>
</evidence>
<dbReference type="EMBL" id="JADKIO010000009">
    <property type="protein sequence ID" value="MBK9797389.1"/>
    <property type="molecule type" value="Genomic_DNA"/>
</dbReference>
<keyword evidence="6 12" id="KW-0028">Amino-acid biosynthesis</keyword>
<feature type="active site" description="Proton donor/acceptor" evidence="12 14">
    <location>
        <position position="136"/>
    </location>
</feature>
<dbReference type="GO" id="GO:0019877">
    <property type="term" value="P:diaminopimelate biosynthetic process"/>
    <property type="evidence" value="ECO:0007669"/>
    <property type="project" value="UniProtKB-UniRule"/>
</dbReference>
<evidence type="ECO:0000256" key="14">
    <source>
        <dbReference type="PIRSR" id="PIRSR001365-1"/>
    </source>
</evidence>
<keyword evidence="5 12" id="KW-0963">Cytoplasm</keyword>
<dbReference type="PRINTS" id="PR00146">
    <property type="entry name" value="DHPICSNTHASE"/>
</dbReference>
<keyword evidence="8 12" id="KW-0457">Lysine biosynthesis</keyword>
<feature type="site" description="Part of a proton relay during catalysis" evidence="12">
    <location>
        <position position="109"/>
    </location>
</feature>
<comment type="function">
    <text evidence="1 12">Catalyzes the condensation of (S)-aspartate-beta-semialdehyde [(S)-ASA] and pyruvate to 4-hydroxy-tetrahydrodipicolinate (HTPA).</text>
</comment>
<dbReference type="PIRSF" id="PIRSF001365">
    <property type="entry name" value="DHDPS"/>
    <property type="match status" value="1"/>
</dbReference>
<comment type="subcellular location">
    <subcellularLocation>
        <location evidence="12">Cytoplasm</location>
    </subcellularLocation>
</comment>
<evidence type="ECO:0000256" key="1">
    <source>
        <dbReference type="ARBA" id="ARBA00003294"/>
    </source>
</evidence>
<evidence type="ECO:0000256" key="8">
    <source>
        <dbReference type="ARBA" id="ARBA00023154"/>
    </source>
</evidence>
<dbReference type="InterPro" id="IPR020625">
    <property type="entry name" value="Schiff_base-form_aldolases_AS"/>
</dbReference>
<comment type="catalytic activity">
    <reaction evidence="11 12">
        <text>L-aspartate 4-semialdehyde + pyruvate = (2S,4S)-4-hydroxy-2,3,4,5-tetrahydrodipicolinate + H2O + H(+)</text>
        <dbReference type="Rhea" id="RHEA:34171"/>
        <dbReference type="ChEBI" id="CHEBI:15361"/>
        <dbReference type="ChEBI" id="CHEBI:15377"/>
        <dbReference type="ChEBI" id="CHEBI:15378"/>
        <dbReference type="ChEBI" id="CHEBI:67139"/>
        <dbReference type="ChEBI" id="CHEBI:537519"/>
        <dbReference type="EC" id="4.3.3.7"/>
    </reaction>
</comment>
<evidence type="ECO:0000256" key="4">
    <source>
        <dbReference type="ARBA" id="ARBA00012086"/>
    </source>
</evidence>